<name>U4KTF2_9MOLU</name>
<dbReference type="Proteomes" id="UP000032737">
    <property type="component" value="Chromosome"/>
</dbReference>
<evidence type="ECO:0000313" key="1">
    <source>
        <dbReference type="EMBL" id="CCV66584.1"/>
    </source>
</evidence>
<dbReference type="HOGENOM" id="CLU_2257541_0_0_14"/>
<dbReference type="EMBL" id="FO681348">
    <property type="protein sequence ID" value="CCV66584.1"/>
    <property type="molecule type" value="Genomic_DNA"/>
</dbReference>
<sequence>MSKVLKYKFEGHEGFLSITTIDEFYYALVVKDTDKVRHIQKENKIELTTSLKGLNFKELAVSYIDDETLTSKIYHKLAEEKNLYFKELTNGIGVIQIKINDLL</sequence>
<proteinExistence type="predicted"/>
<evidence type="ECO:0000313" key="2">
    <source>
        <dbReference type="Proteomes" id="UP000032737"/>
    </source>
</evidence>
<keyword evidence="2" id="KW-1185">Reference proteome</keyword>
<dbReference type="RefSeq" id="WP_030005436.1">
    <property type="nucleotide sequence ID" value="NC_022549.1"/>
</dbReference>
<dbReference type="OrthoDB" id="411365at2"/>
<dbReference type="KEGG" id="abra:BN85315630"/>
<gene>
    <name evidence="1" type="ORF">BN85315630</name>
</gene>
<dbReference type="AlphaFoldDB" id="U4KTF2"/>
<protein>
    <submittedName>
        <fullName evidence="1">Uncharacterized protein</fullName>
    </submittedName>
</protein>
<organism evidence="1 2">
    <name type="scientific">Acholeplasma brassicae</name>
    <dbReference type="NCBI Taxonomy" id="61635"/>
    <lineage>
        <taxon>Bacteria</taxon>
        <taxon>Bacillati</taxon>
        <taxon>Mycoplasmatota</taxon>
        <taxon>Mollicutes</taxon>
        <taxon>Acholeplasmatales</taxon>
        <taxon>Acholeplasmataceae</taxon>
        <taxon>Acholeplasma</taxon>
    </lineage>
</organism>
<accession>U4KTF2</accession>
<reference evidence="1 2" key="1">
    <citation type="journal article" date="2013" name="J. Mol. Microbiol. Biotechnol.">
        <title>Analysis of the Complete Genomes of Acholeplasma brassicae , A. palmae and A. laidlawii and Their Comparison to the Obligate Parasites from ' Candidatus Phytoplasma'.</title>
        <authorList>
            <person name="Kube M."/>
            <person name="Siewert C."/>
            <person name="Migdoll A.M."/>
            <person name="Duduk B."/>
            <person name="Holz S."/>
            <person name="Rabus R."/>
            <person name="Seemuller E."/>
            <person name="Mitrovic J."/>
            <person name="Muller I."/>
            <person name="Buttner C."/>
            <person name="Reinhardt R."/>
        </authorList>
    </citation>
    <scope>NUCLEOTIDE SEQUENCE [LARGE SCALE GENOMIC DNA]</scope>
    <source>
        <strain evidence="2">0502</strain>
    </source>
</reference>